<feature type="domain" description="YrdC-like" evidence="15">
    <location>
        <begin position="12"/>
        <end position="199"/>
    </location>
</feature>
<feature type="binding site" evidence="14">
    <location>
        <position position="34"/>
    </location>
    <ligand>
        <name>L-threonine</name>
        <dbReference type="ChEBI" id="CHEBI:57926"/>
    </ligand>
</feature>
<evidence type="ECO:0000256" key="8">
    <source>
        <dbReference type="ARBA" id="ARBA00022695"/>
    </source>
</evidence>
<dbReference type="SUPFAM" id="SSF55821">
    <property type="entry name" value="YrdC/RibB"/>
    <property type="match status" value="1"/>
</dbReference>
<dbReference type="Gene3D" id="3.90.870.10">
    <property type="entry name" value="DHBP synthase"/>
    <property type="match status" value="1"/>
</dbReference>
<feature type="binding site" evidence="14">
    <location>
        <position position="117"/>
    </location>
    <ligand>
        <name>ATP</name>
        <dbReference type="ChEBI" id="CHEBI:30616"/>
    </ligand>
</feature>
<keyword evidence="6 13" id="KW-0808">Transferase</keyword>
<protein>
    <recommendedName>
        <fullName evidence="4 13">Threonylcarbamoyl-AMP synthase</fullName>
        <shortName evidence="13">TC-AMP synthase</shortName>
        <ecNumber evidence="3 13">2.7.7.87</ecNumber>
    </recommendedName>
    <alternativeName>
        <fullName evidence="11 13">L-threonylcarbamoyladenylate synthase</fullName>
    </alternativeName>
</protein>
<evidence type="ECO:0000256" key="5">
    <source>
        <dbReference type="ARBA" id="ARBA00022490"/>
    </source>
</evidence>
<evidence type="ECO:0000313" key="16">
    <source>
        <dbReference type="EMBL" id="GGF57352.1"/>
    </source>
</evidence>
<evidence type="ECO:0000256" key="12">
    <source>
        <dbReference type="ARBA" id="ARBA00048366"/>
    </source>
</evidence>
<dbReference type="Pfam" id="PF01300">
    <property type="entry name" value="Sua5_yciO_yrdC"/>
    <property type="match status" value="1"/>
</dbReference>
<evidence type="ECO:0000256" key="6">
    <source>
        <dbReference type="ARBA" id="ARBA00022679"/>
    </source>
</evidence>
<dbReference type="GO" id="GO:0061710">
    <property type="term" value="F:L-threonylcarbamoyladenylate synthase"/>
    <property type="evidence" value="ECO:0007669"/>
    <property type="project" value="UniProtKB-EC"/>
</dbReference>
<dbReference type="GO" id="GO:0003725">
    <property type="term" value="F:double-stranded RNA binding"/>
    <property type="evidence" value="ECO:0007669"/>
    <property type="project" value="UniProtKB-UniRule"/>
</dbReference>
<comment type="catalytic activity">
    <reaction evidence="12 13">
        <text>L-threonine + hydrogencarbonate + ATP = L-threonylcarbamoyladenylate + diphosphate + H2O</text>
        <dbReference type="Rhea" id="RHEA:36407"/>
        <dbReference type="ChEBI" id="CHEBI:15377"/>
        <dbReference type="ChEBI" id="CHEBI:17544"/>
        <dbReference type="ChEBI" id="CHEBI:30616"/>
        <dbReference type="ChEBI" id="CHEBI:33019"/>
        <dbReference type="ChEBI" id="CHEBI:57926"/>
        <dbReference type="ChEBI" id="CHEBI:73682"/>
        <dbReference type="EC" id="2.7.7.87"/>
    </reaction>
</comment>
<evidence type="ECO:0000259" key="15">
    <source>
        <dbReference type="PROSITE" id="PS51163"/>
    </source>
</evidence>
<comment type="caution">
    <text evidence="16">The sequence shown here is derived from an EMBL/GenBank/DDBJ whole genome shotgun (WGS) entry which is preliminary data.</text>
</comment>
<dbReference type="NCBIfam" id="TIGR00057">
    <property type="entry name" value="L-threonylcarbamoyladenylate synthase"/>
    <property type="match status" value="1"/>
</dbReference>
<feature type="binding site" evidence="14">
    <location>
        <position position="66"/>
    </location>
    <ligand>
        <name>L-threonine</name>
        <dbReference type="ChEBI" id="CHEBI:57926"/>
    </ligand>
</feature>
<evidence type="ECO:0000256" key="14">
    <source>
        <dbReference type="PIRSR" id="PIRSR004930-1"/>
    </source>
</evidence>
<keyword evidence="9 13" id="KW-0547">Nucleotide-binding</keyword>
<dbReference type="PROSITE" id="PS51163">
    <property type="entry name" value="YRDC"/>
    <property type="match status" value="1"/>
</dbReference>
<feature type="binding site" evidence="14">
    <location>
        <position position="151"/>
    </location>
    <ligand>
        <name>ATP</name>
        <dbReference type="ChEBI" id="CHEBI:30616"/>
    </ligand>
</feature>
<dbReference type="GO" id="GO:0006450">
    <property type="term" value="P:regulation of translational fidelity"/>
    <property type="evidence" value="ECO:0007669"/>
    <property type="project" value="TreeGrafter"/>
</dbReference>
<keyword evidence="10 13" id="KW-0067">ATP-binding</keyword>
<dbReference type="EC" id="2.7.7.87" evidence="3 13"/>
<dbReference type="Gene3D" id="3.40.50.11030">
    <property type="entry name" value="Threonylcarbamoyl-AMP synthase, C-terminal domain"/>
    <property type="match status" value="1"/>
</dbReference>
<proteinExistence type="inferred from homology"/>
<feature type="binding site" evidence="14">
    <location>
        <position position="181"/>
    </location>
    <ligand>
        <name>L-threonine</name>
        <dbReference type="ChEBI" id="CHEBI:57926"/>
    </ligand>
</feature>
<feature type="binding site" evidence="14">
    <location>
        <position position="61"/>
    </location>
    <ligand>
        <name>ATP</name>
        <dbReference type="ChEBI" id="CHEBI:30616"/>
    </ligand>
</feature>
<dbReference type="AlphaFoldDB" id="A0A917BUN0"/>
<dbReference type="GO" id="GO:0000049">
    <property type="term" value="F:tRNA binding"/>
    <property type="evidence" value="ECO:0007669"/>
    <property type="project" value="TreeGrafter"/>
</dbReference>
<evidence type="ECO:0000256" key="11">
    <source>
        <dbReference type="ARBA" id="ARBA00029774"/>
    </source>
</evidence>
<dbReference type="GO" id="GO:0005737">
    <property type="term" value="C:cytoplasm"/>
    <property type="evidence" value="ECO:0007669"/>
    <property type="project" value="UniProtKB-SubCell"/>
</dbReference>
<evidence type="ECO:0000256" key="1">
    <source>
        <dbReference type="ARBA" id="ARBA00004496"/>
    </source>
</evidence>
<reference evidence="16" key="1">
    <citation type="journal article" date="2014" name="Int. J. Syst. Evol. Microbiol.">
        <title>Complete genome sequence of Corynebacterium casei LMG S-19264T (=DSM 44701T), isolated from a smear-ripened cheese.</title>
        <authorList>
            <consortium name="US DOE Joint Genome Institute (JGI-PGF)"/>
            <person name="Walter F."/>
            <person name="Albersmeier A."/>
            <person name="Kalinowski J."/>
            <person name="Ruckert C."/>
        </authorList>
    </citation>
    <scope>NUCLEOTIDE SEQUENCE</scope>
    <source>
        <strain evidence="16">CGMCC 1.15254</strain>
    </source>
</reference>
<dbReference type="InterPro" id="IPR010923">
    <property type="entry name" value="T(6)A37_SUA5"/>
</dbReference>
<feature type="binding site" evidence="14">
    <location>
        <position position="57"/>
    </location>
    <ligand>
        <name>ATP</name>
        <dbReference type="ChEBI" id="CHEBI:30616"/>
    </ligand>
</feature>
<accession>A0A917BUN0</accession>
<name>A0A917BUN0_9PROT</name>
<dbReference type="Pfam" id="PF03481">
    <property type="entry name" value="Sua5_C"/>
    <property type="match status" value="1"/>
</dbReference>
<keyword evidence="8 13" id="KW-0548">Nucleotidyltransferase</keyword>
<dbReference type="RefSeq" id="WP_188661998.1">
    <property type="nucleotide sequence ID" value="NZ_BMHV01000005.1"/>
</dbReference>
<evidence type="ECO:0000256" key="10">
    <source>
        <dbReference type="ARBA" id="ARBA00022840"/>
    </source>
</evidence>
<keyword evidence="5 13" id="KW-0963">Cytoplasm</keyword>
<dbReference type="GO" id="GO:0005524">
    <property type="term" value="F:ATP binding"/>
    <property type="evidence" value="ECO:0007669"/>
    <property type="project" value="UniProtKB-UniRule"/>
</dbReference>
<evidence type="ECO:0000313" key="17">
    <source>
        <dbReference type="Proteomes" id="UP000632498"/>
    </source>
</evidence>
<dbReference type="FunFam" id="3.90.870.10:FF:000009">
    <property type="entry name" value="Threonylcarbamoyl-AMP synthase, putative"/>
    <property type="match status" value="1"/>
</dbReference>
<dbReference type="InterPro" id="IPR006070">
    <property type="entry name" value="Sua5-like_dom"/>
</dbReference>
<evidence type="ECO:0000256" key="7">
    <source>
        <dbReference type="ARBA" id="ARBA00022694"/>
    </source>
</evidence>
<dbReference type="Proteomes" id="UP000632498">
    <property type="component" value="Unassembled WGS sequence"/>
</dbReference>
<reference evidence="16" key="2">
    <citation type="submission" date="2020-09" db="EMBL/GenBank/DDBJ databases">
        <authorList>
            <person name="Sun Q."/>
            <person name="Zhou Y."/>
        </authorList>
    </citation>
    <scope>NUCLEOTIDE SEQUENCE</scope>
    <source>
        <strain evidence="16">CGMCC 1.15254</strain>
    </source>
</reference>
<feature type="binding site" evidence="14">
    <location>
        <position position="231"/>
    </location>
    <ligand>
        <name>ATP</name>
        <dbReference type="ChEBI" id="CHEBI:30616"/>
    </ligand>
</feature>
<feature type="binding site" evidence="14">
    <location>
        <position position="121"/>
    </location>
    <ligand>
        <name>L-threonine</name>
        <dbReference type="ChEBI" id="CHEBI:57926"/>
    </ligand>
</feature>
<evidence type="ECO:0000256" key="9">
    <source>
        <dbReference type="ARBA" id="ARBA00022741"/>
    </source>
</evidence>
<organism evidence="16 17">
    <name type="scientific">Terasakiella brassicae</name>
    <dbReference type="NCBI Taxonomy" id="1634917"/>
    <lineage>
        <taxon>Bacteria</taxon>
        <taxon>Pseudomonadati</taxon>
        <taxon>Pseudomonadota</taxon>
        <taxon>Alphaproteobacteria</taxon>
        <taxon>Rhodospirillales</taxon>
        <taxon>Terasakiellaceae</taxon>
        <taxon>Terasakiella</taxon>
    </lineage>
</organism>
<feature type="binding site" evidence="14">
    <location>
        <position position="143"/>
    </location>
    <ligand>
        <name>ATP</name>
        <dbReference type="ChEBI" id="CHEBI:30616"/>
    </ligand>
</feature>
<dbReference type="InterPro" id="IPR038385">
    <property type="entry name" value="Sua5/YwlC_C"/>
</dbReference>
<dbReference type="GO" id="GO:0008033">
    <property type="term" value="P:tRNA processing"/>
    <property type="evidence" value="ECO:0007669"/>
    <property type="project" value="UniProtKB-KW"/>
</dbReference>
<gene>
    <name evidence="16" type="ORF">GCM10011332_08510</name>
</gene>
<evidence type="ECO:0000256" key="3">
    <source>
        <dbReference type="ARBA" id="ARBA00012584"/>
    </source>
</evidence>
<feature type="binding site" evidence="14">
    <location>
        <position position="195"/>
    </location>
    <ligand>
        <name>ATP</name>
        <dbReference type="ChEBI" id="CHEBI:30616"/>
    </ligand>
</feature>
<dbReference type="InterPro" id="IPR050156">
    <property type="entry name" value="TC-AMP_synthase_SUA5"/>
</dbReference>
<dbReference type="InterPro" id="IPR005145">
    <property type="entry name" value="Sua5_C"/>
</dbReference>
<keyword evidence="7 13" id="KW-0819">tRNA processing</keyword>
<keyword evidence="17" id="KW-1185">Reference proteome</keyword>
<comment type="function">
    <text evidence="13">Required for the formation of a threonylcarbamoyl group on adenosine at position 37 (t(6)A37) in tRNAs that read codons beginning with adenine.</text>
</comment>
<dbReference type="EMBL" id="BMHV01000005">
    <property type="protein sequence ID" value="GGF57352.1"/>
    <property type="molecule type" value="Genomic_DNA"/>
</dbReference>
<evidence type="ECO:0000256" key="4">
    <source>
        <dbReference type="ARBA" id="ARBA00015492"/>
    </source>
</evidence>
<evidence type="ECO:0000256" key="13">
    <source>
        <dbReference type="PIRNR" id="PIRNR004930"/>
    </source>
</evidence>
<feature type="binding site" evidence="14">
    <location>
        <position position="141"/>
    </location>
    <ligand>
        <name>L-threonine</name>
        <dbReference type="ChEBI" id="CHEBI:57926"/>
    </ligand>
</feature>
<dbReference type="PANTHER" id="PTHR17490">
    <property type="entry name" value="SUA5"/>
    <property type="match status" value="1"/>
</dbReference>
<comment type="similarity">
    <text evidence="2 13">Belongs to the SUA5 family.</text>
</comment>
<dbReference type="InterPro" id="IPR017945">
    <property type="entry name" value="DHBP_synth_RibB-like_a/b_dom"/>
</dbReference>
<sequence length="317" mass="33350">MSEADRIFKPTADMIVKAGCIIRAGGLVAFPTETVYGLGADATSESAVASIFAAKERPSFNPLIVHVPDMETARKLVEFTEQGEKLAHAFWPGALTLVLPRKKDSGLSLLVSAGLDTVAIRMPNHPIATELLKASGKPIAAPSANRSGQISPTQASHVAQSLPGKVDMILDGGPCAVGLESTVVDACGQQVGFLRPGGISVEELEQIVGPLIFPDDAPDAPKSPGMLTSHYAPTLPMRLNVNEIEDGEILLGFGPDCEKATLNLSPSGNLNEAAANLFAMMRELDRDGFTRMAVSPIPQDGLGLAINDRLKRAAAPR</sequence>
<dbReference type="PIRSF" id="PIRSF004930">
    <property type="entry name" value="Tln_factor_SUA5"/>
    <property type="match status" value="1"/>
</dbReference>
<comment type="subcellular location">
    <subcellularLocation>
        <location evidence="1 13">Cytoplasm</location>
    </subcellularLocation>
</comment>
<dbReference type="PANTHER" id="PTHR17490:SF16">
    <property type="entry name" value="THREONYLCARBAMOYL-AMP SYNTHASE"/>
    <property type="match status" value="1"/>
</dbReference>
<evidence type="ECO:0000256" key="2">
    <source>
        <dbReference type="ARBA" id="ARBA00007663"/>
    </source>
</evidence>